<dbReference type="RefSeq" id="XP_001353514.3">
    <property type="nucleotide sequence ID" value="XM_001353478.4"/>
</dbReference>
<feature type="chain" id="PRO_5026191001" evidence="1">
    <location>
        <begin position="20"/>
        <end position="235"/>
    </location>
</feature>
<dbReference type="InParanoid" id="A0A6I8UD19"/>
<gene>
    <name evidence="3" type="primary">LOC4812854</name>
</gene>
<feature type="signal peptide" evidence="1">
    <location>
        <begin position="1"/>
        <end position="19"/>
    </location>
</feature>
<organism evidence="2 3">
    <name type="scientific">Drosophila pseudoobscura pseudoobscura</name>
    <name type="common">Fruit fly</name>
    <dbReference type="NCBI Taxonomy" id="46245"/>
    <lineage>
        <taxon>Eukaryota</taxon>
        <taxon>Metazoa</taxon>
        <taxon>Ecdysozoa</taxon>
        <taxon>Arthropoda</taxon>
        <taxon>Hexapoda</taxon>
        <taxon>Insecta</taxon>
        <taxon>Pterygota</taxon>
        <taxon>Neoptera</taxon>
        <taxon>Endopterygota</taxon>
        <taxon>Diptera</taxon>
        <taxon>Brachycera</taxon>
        <taxon>Muscomorpha</taxon>
        <taxon>Ephydroidea</taxon>
        <taxon>Drosophilidae</taxon>
        <taxon>Drosophila</taxon>
        <taxon>Sophophora</taxon>
    </lineage>
</organism>
<name>A0A6I8UD19_DROPS</name>
<accession>A0A6I8UD19</accession>
<sequence>MMKLIFVVMIASLLAVAQAQRPAFAGMRPPGGLSQKDKYHATQNTAVENITGVDIVTRFGEPSPTQQTPIINLAHGEVQRPPIGVPLVLPISAYVPDTQPSRPAVPTVVNRFGEADASSPFPTAGAPFFTASSPVPTAGAPIFSASSGSGFGSGSSSSSLVPAASAPAPIPAANPSAAALPIDAHGDQEYVNHLSSLPVENQPFWFINYQHIEALRNSSRPNVGALETRGSFFGG</sequence>
<keyword evidence="1" id="KW-0732">Signal</keyword>
<evidence type="ECO:0000313" key="3">
    <source>
        <dbReference type="RefSeq" id="XP_001353514.3"/>
    </source>
</evidence>
<dbReference type="Proteomes" id="UP000001819">
    <property type="component" value="Chromosome X"/>
</dbReference>
<proteinExistence type="predicted"/>
<evidence type="ECO:0000313" key="2">
    <source>
        <dbReference type="Proteomes" id="UP000001819"/>
    </source>
</evidence>
<protein>
    <submittedName>
        <fullName evidence="3">Uncharacterized protein</fullName>
    </submittedName>
</protein>
<reference evidence="3" key="1">
    <citation type="submission" date="2025-08" db="UniProtKB">
        <authorList>
            <consortium name="RefSeq"/>
        </authorList>
    </citation>
    <scope>IDENTIFICATION</scope>
    <source>
        <strain evidence="3">MV-25-SWS-2005</strain>
        <tissue evidence="3">Whole body</tissue>
    </source>
</reference>
<keyword evidence="2" id="KW-1185">Reference proteome</keyword>
<dbReference type="KEGG" id="dpo:4812854"/>
<evidence type="ECO:0000256" key="1">
    <source>
        <dbReference type="SAM" id="SignalP"/>
    </source>
</evidence>
<dbReference type="AlphaFoldDB" id="A0A6I8UD19"/>